<evidence type="ECO:0000256" key="10">
    <source>
        <dbReference type="ARBA" id="ARBA00022840"/>
    </source>
</evidence>
<evidence type="ECO:0000256" key="11">
    <source>
        <dbReference type="ARBA" id="ARBA00022989"/>
    </source>
</evidence>
<dbReference type="FunFam" id="2.60.40.10:FF:000020">
    <property type="entry name" value="Fibroblast growth factor receptor"/>
    <property type="match status" value="1"/>
</dbReference>
<keyword evidence="4" id="KW-0808">Transferase</keyword>
<dbReference type="FunFam" id="2.60.40.10:FF:000016">
    <property type="entry name" value="Fibroblast growth factor receptor"/>
    <property type="match status" value="1"/>
</dbReference>
<feature type="domain" description="Ig-like" evidence="18">
    <location>
        <begin position="127"/>
        <end position="226"/>
    </location>
</feature>
<keyword evidence="6" id="KW-0732">Signal</keyword>
<evidence type="ECO:0000256" key="4">
    <source>
        <dbReference type="ARBA" id="ARBA00022679"/>
    </source>
</evidence>
<dbReference type="Pfam" id="PF07679">
    <property type="entry name" value="I-set"/>
    <property type="match status" value="1"/>
</dbReference>
<protein>
    <recommendedName>
        <fullName evidence="2">receptor protein-tyrosine kinase</fullName>
        <ecNumber evidence="2">2.7.10.1</ecNumber>
    </recommendedName>
</protein>
<evidence type="ECO:0000256" key="17">
    <source>
        <dbReference type="ARBA" id="ARBA00023319"/>
    </source>
</evidence>
<dbReference type="PANTHER" id="PTHR19890">
    <property type="entry name" value="FIBROBLAST GROWTH FACTOR RECEPTOR"/>
    <property type="match status" value="1"/>
</dbReference>
<evidence type="ECO:0000256" key="1">
    <source>
        <dbReference type="ARBA" id="ARBA00004167"/>
    </source>
</evidence>
<dbReference type="SUPFAM" id="SSF48726">
    <property type="entry name" value="Immunoglobulin"/>
    <property type="match status" value="2"/>
</dbReference>
<dbReference type="OrthoDB" id="5982046at2759"/>
<accession>A0A3M6TAS3</accession>
<dbReference type="InterPro" id="IPR052615">
    <property type="entry name" value="FGFRL"/>
</dbReference>
<keyword evidence="10" id="KW-0067">ATP-binding</keyword>
<dbReference type="PROSITE" id="PS50835">
    <property type="entry name" value="IG_LIKE"/>
    <property type="match status" value="2"/>
</dbReference>
<evidence type="ECO:0000256" key="5">
    <source>
        <dbReference type="ARBA" id="ARBA00022692"/>
    </source>
</evidence>
<dbReference type="GO" id="GO:0005524">
    <property type="term" value="F:ATP binding"/>
    <property type="evidence" value="ECO:0007669"/>
    <property type="project" value="UniProtKB-KW"/>
</dbReference>
<dbReference type="InterPro" id="IPR013098">
    <property type="entry name" value="Ig_I-set"/>
</dbReference>
<reference evidence="19 20" key="1">
    <citation type="journal article" date="2018" name="Sci. Rep.">
        <title>Comparative analysis of the Pocillopora damicornis genome highlights role of immune system in coral evolution.</title>
        <authorList>
            <person name="Cunning R."/>
            <person name="Bay R.A."/>
            <person name="Gillette P."/>
            <person name="Baker A.C."/>
            <person name="Traylor-Knowles N."/>
        </authorList>
    </citation>
    <scope>NUCLEOTIDE SEQUENCE [LARGE SCALE GENOMIC DNA]</scope>
    <source>
        <strain evidence="19">RSMAS</strain>
        <tissue evidence="19">Whole animal</tissue>
    </source>
</reference>
<dbReference type="SMART" id="SM00408">
    <property type="entry name" value="IGc2"/>
    <property type="match status" value="2"/>
</dbReference>
<keyword evidence="7" id="KW-0677">Repeat</keyword>
<evidence type="ECO:0000256" key="3">
    <source>
        <dbReference type="ARBA" id="ARBA00022553"/>
    </source>
</evidence>
<keyword evidence="11" id="KW-1133">Transmembrane helix</keyword>
<evidence type="ECO:0000313" key="20">
    <source>
        <dbReference type="Proteomes" id="UP000275408"/>
    </source>
</evidence>
<evidence type="ECO:0000259" key="18">
    <source>
        <dbReference type="PROSITE" id="PS50835"/>
    </source>
</evidence>
<sequence length="232" mass="26311">MLTLNRARPRSAPILQTALPKNKTVQVGDNATFTCIVLVSGTLPDFRWLKWNKSVNYIPKTYNEILNGSYRLIDPYYYKTVQVKSNYGVELNIANVTEDDFGLYTCFVSNHIGNDFSSAFLIKNVKPTVPVTGAPVFTDPNLRKRSFRAWPASHSTRLKCQAIGALPLKYKWLKDGKDFKKYIMDATVNTSLWYLKLRDLIPADSGRYTCIVSNSYGSINHTFTLQVVGKYS</sequence>
<name>A0A3M6TAS3_POCDA</name>
<dbReference type="InterPro" id="IPR003598">
    <property type="entry name" value="Ig_sub2"/>
</dbReference>
<dbReference type="Pfam" id="PF13927">
    <property type="entry name" value="Ig_3"/>
    <property type="match status" value="1"/>
</dbReference>
<keyword evidence="14" id="KW-1015">Disulfide bond</keyword>
<dbReference type="GO" id="GO:0016020">
    <property type="term" value="C:membrane"/>
    <property type="evidence" value="ECO:0007669"/>
    <property type="project" value="UniProtKB-SubCell"/>
</dbReference>
<keyword evidence="17" id="KW-0393">Immunoglobulin domain</keyword>
<keyword evidence="20" id="KW-1185">Reference proteome</keyword>
<comment type="subcellular location">
    <subcellularLocation>
        <location evidence="1">Membrane</location>
        <topology evidence="1">Single-pass membrane protein</topology>
    </subcellularLocation>
</comment>
<evidence type="ECO:0000256" key="8">
    <source>
        <dbReference type="ARBA" id="ARBA00022741"/>
    </source>
</evidence>
<keyword evidence="16" id="KW-0325">Glycoprotein</keyword>
<evidence type="ECO:0000256" key="14">
    <source>
        <dbReference type="ARBA" id="ARBA00023157"/>
    </source>
</evidence>
<dbReference type="SMART" id="SM00409">
    <property type="entry name" value="IG"/>
    <property type="match status" value="2"/>
</dbReference>
<keyword evidence="15" id="KW-0675">Receptor</keyword>
<evidence type="ECO:0000256" key="9">
    <source>
        <dbReference type="ARBA" id="ARBA00022777"/>
    </source>
</evidence>
<gene>
    <name evidence="19" type="ORF">pdam_00015239</name>
</gene>
<dbReference type="Gene3D" id="2.60.40.10">
    <property type="entry name" value="Immunoglobulins"/>
    <property type="match status" value="2"/>
</dbReference>
<dbReference type="AlphaFoldDB" id="A0A3M6TAS3"/>
<dbReference type="InterPro" id="IPR013783">
    <property type="entry name" value="Ig-like_fold"/>
</dbReference>
<dbReference type="GO" id="GO:0004714">
    <property type="term" value="F:transmembrane receptor protein tyrosine kinase activity"/>
    <property type="evidence" value="ECO:0007669"/>
    <property type="project" value="UniProtKB-EC"/>
</dbReference>
<dbReference type="Proteomes" id="UP000275408">
    <property type="component" value="Unassembled WGS sequence"/>
</dbReference>
<dbReference type="InterPro" id="IPR036179">
    <property type="entry name" value="Ig-like_dom_sf"/>
</dbReference>
<evidence type="ECO:0000256" key="2">
    <source>
        <dbReference type="ARBA" id="ARBA00011902"/>
    </source>
</evidence>
<dbReference type="PANTHER" id="PTHR19890:SF10">
    <property type="entry name" value="FIBROBLAST GROWTH FACTOR RECEPTOR-LIKE 1"/>
    <property type="match status" value="1"/>
</dbReference>
<keyword evidence="3" id="KW-0597">Phosphoprotein</keyword>
<keyword evidence="8" id="KW-0547">Nucleotide-binding</keyword>
<dbReference type="EMBL" id="RCHS01003995">
    <property type="protein sequence ID" value="RMX38495.1"/>
    <property type="molecule type" value="Genomic_DNA"/>
</dbReference>
<dbReference type="EC" id="2.7.10.1" evidence="2"/>
<feature type="domain" description="Ig-like" evidence="18">
    <location>
        <begin position="13"/>
        <end position="117"/>
    </location>
</feature>
<organism evidence="19 20">
    <name type="scientific">Pocillopora damicornis</name>
    <name type="common">Cauliflower coral</name>
    <name type="synonym">Millepora damicornis</name>
    <dbReference type="NCBI Taxonomy" id="46731"/>
    <lineage>
        <taxon>Eukaryota</taxon>
        <taxon>Metazoa</taxon>
        <taxon>Cnidaria</taxon>
        <taxon>Anthozoa</taxon>
        <taxon>Hexacorallia</taxon>
        <taxon>Scleractinia</taxon>
        <taxon>Astrocoeniina</taxon>
        <taxon>Pocilloporidae</taxon>
        <taxon>Pocillopora</taxon>
    </lineage>
</organism>
<evidence type="ECO:0000256" key="12">
    <source>
        <dbReference type="ARBA" id="ARBA00023136"/>
    </source>
</evidence>
<evidence type="ECO:0000256" key="13">
    <source>
        <dbReference type="ARBA" id="ARBA00023137"/>
    </source>
</evidence>
<comment type="caution">
    <text evidence="19">The sequence shown here is derived from an EMBL/GenBank/DDBJ whole genome shotgun (WGS) entry which is preliminary data.</text>
</comment>
<keyword evidence="12" id="KW-0472">Membrane</keyword>
<keyword evidence="13" id="KW-0829">Tyrosine-protein kinase</keyword>
<keyword evidence="9" id="KW-0418">Kinase</keyword>
<evidence type="ECO:0000313" key="19">
    <source>
        <dbReference type="EMBL" id="RMX38495.1"/>
    </source>
</evidence>
<dbReference type="STRING" id="46731.A0A3M6TAS3"/>
<keyword evidence="5" id="KW-0812">Transmembrane</keyword>
<evidence type="ECO:0000256" key="6">
    <source>
        <dbReference type="ARBA" id="ARBA00022729"/>
    </source>
</evidence>
<proteinExistence type="predicted"/>
<dbReference type="InterPro" id="IPR007110">
    <property type="entry name" value="Ig-like_dom"/>
</dbReference>
<evidence type="ECO:0000256" key="7">
    <source>
        <dbReference type="ARBA" id="ARBA00022737"/>
    </source>
</evidence>
<evidence type="ECO:0000256" key="15">
    <source>
        <dbReference type="ARBA" id="ARBA00023170"/>
    </source>
</evidence>
<dbReference type="InterPro" id="IPR003599">
    <property type="entry name" value="Ig_sub"/>
</dbReference>
<evidence type="ECO:0000256" key="16">
    <source>
        <dbReference type="ARBA" id="ARBA00023180"/>
    </source>
</evidence>